<protein>
    <submittedName>
        <fullName evidence="1">Osmoprotectant transport system substrate-binding protein</fullName>
    </submittedName>
</protein>
<dbReference type="Gene3D" id="3.40.190.10">
    <property type="entry name" value="Periplasmic binding protein-like II"/>
    <property type="match status" value="1"/>
</dbReference>
<dbReference type="RefSeq" id="WP_070229939.1">
    <property type="nucleotide sequence ID" value="NZ_BJYO01000002.1"/>
</dbReference>
<dbReference type="SUPFAM" id="SSF53850">
    <property type="entry name" value="Periplasmic binding protein-like II"/>
    <property type="match status" value="1"/>
</dbReference>
<dbReference type="InterPro" id="IPR007210">
    <property type="entry name" value="ABC_Gly_betaine_transp_sub-bd"/>
</dbReference>
<dbReference type="GO" id="GO:0022857">
    <property type="term" value="F:transmembrane transporter activity"/>
    <property type="evidence" value="ECO:0007669"/>
    <property type="project" value="InterPro"/>
</dbReference>
<dbReference type="OrthoDB" id="9801163at2"/>
<dbReference type="Pfam" id="PF04069">
    <property type="entry name" value="OpuAC"/>
    <property type="match status" value="1"/>
</dbReference>
<organism evidence="1 2">
    <name type="scientific">Weissella soli</name>
    <dbReference type="NCBI Taxonomy" id="155866"/>
    <lineage>
        <taxon>Bacteria</taxon>
        <taxon>Bacillati</taxon>
        <taxon>Bacillota</taxon>
        <taxon>Bacilli</taxon>
        <taxon>Lactobacillales</taxon>
        <taxon>Lactobacillaceae</taxon>
        <taxon>Weissella</taxon>
    </lineage>
</organism>
<gene>
    <name evidence="1" type="ORF">DFP99_0289</name>
</gene>
<dbReference type="CDD" id="cd13615">
    <property type="entry name" value="PBP2_ProWY"/>
    <property type="match status" value="1"/>
</dbReference>
<keyword evidence="2" id="KW-1185">Reference proteome</keyword>
<dbReference type="GeneID" id="94545864"/>
<comment type="caution">
    <text evidence="1">The sequence shown here is derived from an EMBL/GenBank/DDBJ whole genome shotgun (WGS) entry which is preliminary data.</text>
</comment>
<dbReference type="AlphaFoldDB" id="A0A288QMB1"/>
<proteinExistence type="predicted"/>
<dbReference type="KEGG" id="wso:WSWS_00659"/>
<name>A0A288QMB1_9LACO</name>
<evidence type="ECO:0000313" key="2">
    <source>
        <dbReference type="Proteomes" id="UP000254912"/>
    </source>
</evidence>
<accession>A0A288QMB1</accession>
<dbReference type="Proteomes" id="UP000254912">
    <property type="component" value="Unassembled WGS sequence"/>
</dbReference>
<reference evidence="1 2" key="1">
    <citation type="submission" date="2018-07" db="EMBL/GenBank/DDBJ databases">
        <title>Genomic Encyclopedia of Type Strains, Phase III (KMG-III): the genomes of soil and plant-associated and newly described type strains.</title>
        <authorList>
            <person name="Whitman W."/>
        </authorList>
    </citation>
    <scope>NUCLEOTIDE SEQUENCE [LARGE SCALE GENOMIC DNA]</scope>
    <source>
        <strain evidence="1 2">CECT 7031</strain>
    </source>
</reference>
<sequence>MKSKKTILGVIIAIIVIVVGGVWYYNSQSKEAASPSDTTIRIGSKDFTESLVVAEIYAQALEDNGYNVKRVYNISSSLVHKSIVNNKIDLYPEYTGTGLMTILGMKMMTDPDKVYQTVKAKYEKKYHLTWLKYAKANDSSGLAMRKATADKYNIKTISDLQANASKIRMASQGEYEQRADGLPMLEKVYGKFNWKSSKVYDNSLKYEILDKDEADVTPAYTTEGRLAETKKFVLLKDDKHVWPPYNLAPVVRDNILKANPKIAGILNKVSATLDTATVTKLNARVDIDGEEYTKVAKDYYKSIK</sequence>
<dbReference type="Gene3D" id="3.40.190.120">
    <property type="entry name" value="Osmoprotection protein (prox), domain 2"/>
    <property type="match status" value="1"/>
</dbReference>
<dbReference type="GO" id="GO:0043190">
    <property type="term" value="C:ATP-binding cassette (ABC) transporter complex"/>
    <property type="evidence" value="ECO:0007669"/>
    <property type="project" value="InterPro"/>
</dbReference>
<evidence type="ECO:0000313" key="1">
    <source>
        <dbReference type="EMBL" id="RDL11870.1"/>
    </source>
</evidence>
<dbReference type="EMBL" id="QRAS01000001">
    <property type="protein sequence ID" value="RDL11870.1"/>
    <property type="molecule type" value="Genomic_DNA"/>
</dbReference>